<evidence type="ECO:0000313" key="2">
    <source>
        <dbReference type="Proteomes" id="UP000694425"/>
    </source>
</evidence>
<dbReference type="GeneTree" id="ENSGT01150000288922"/>
<evidence type="ECO:0000313" key="1">
    <source>
        <dbReference type="Ensembl" id="ENSNVIP00000028464.1"/>
    </source>
</evidence>
<dbReference type="AlphaFoldDB" id="A0A8C7BS99"/>
<reference evidence="1" key="2">
    <citation type="submission" date="2025-09" db="UniProtKB">
        <authorList>
            <consortium name="Ensembl"/>
        </authorList>
    </citation>
    <scope>IDENTIFICATION</scope>
</reference>
<dbReference type="Proteomes" id="UP000694425">
    <property type="component" value="Unplaced"/>
</dbReference>
<proteinExistence type="predicted"/>
<accession>A0A8C7BS99</accession>
<reference evidence="1" key="1">
    <citation type="submission" date="2025-08" db="UniProtKB">
        <authorList>
            <consortium name="Ensembl"/>
        </authorList>
    </citation>
    <scope>IDENTIFICATION</scope>
</reference>
<name>A0A8C7BS99_NEOVI</name>
<dbReference type="Ensembl" id="ENSNVIT00000032993.1">
    <property type="protein sequence ID" value="ENSNVIP00000028464.1"/>
    <property type="gene ID" value="ENSNVIG00000021963.1"/>
</dbReference>
<organism evidence="1 2">
    <name type="scientific">Neovison vison</name>
    <name type="common">American mink</name>
    <name type="synonym">Mustela vison</name>
    <dbReference type="NCBI Taxonomy" id="452646"/>
    <lineage>
        <taxon>Eukaryota</taxon>
        <taxon>Metazoa</taxon>
        <taxon>Chordata</taxon>
        <taxon>Craniata</taxon>
        <taxon>Vertebrata</taxon>
        <taxon>Euteleostomi</taxon>
        <taxon>Mammalia</taxon>
        <taxon>Eutheria</taxon>
        <taxon>Laurasiatheria</taxon>
        <taxon>Carnivora</taxon>
        <taxon>Caniformia</taxon>
        <taxon>Musteloidea</taxon>
        <taxon>Mustelidae</taxon>
        <taxon>Mustelinae</taxon>
        <taxon>Neogale</taxon>
    </lineage>
</organism>
<protein>
    <submittedName>
        <fullName evidence="1">Uncharacterized protein</fullName>
    </submittedName>
</protein>
<sequence>PRKILPFQASQCRNQIRANFGSACPALCLWTWSWALWSPCAWDPLGKSSVQTTWLPVRVTQNSGPRGSTQRVKS</sequence>
<keyword evidence="2" id="KW-1185">Reference proteome</keyword>